<dbReference type="PANTHER" id="PTHR33048:SF47">
    <property type="entry name" value="INTEGRAL MEMBRANE PROTEIN-RELATED"/>
    <property type="match status" value="1"/>
</dbReference>
<dbReference type="EMBL" id="CAOQHR010000007">
    <property type="protein sequence ID" value="CAI6337812.1"/>
    <property type="molecule type" value="Genomic_DNA"/>
</dbReference>
<feature type="compositionally biased region" description="Basic and acidic residues" evidence="6">
    <location>
        <begin position="333"/>
        <end position="369"/>
    </location>
</feature>
<keyword evidence="3 7" id="KW-1133">Transmembrane helix</keyword>
<feature type="transmembrane region" description="Helical" evidence="7">
    <location>
        <begin position="133"/>
        <end position="163"/>
    </location>
</feature>
<feature type="region of interest" description="Disordered" evidence="6">
    <location>
        <begin position="293"/>
        <end position="369"/>
    </location>
</feature>
<evidence type="ECO:0000256" key="5">
    <source>
        <dbReference type="ARBA" id="ARBA00038359"/>
    </source>
</evidence>
<feature type="transmembrane region" description="Helical" evidence="7">
    <location>
        <begin position="222"/>
        <end position="242"/>
    </location>
</feature>
<evidence type="ECO:0000256" key="3">
    <source>
        <dbReference type="ARBA" id="ARBA00022989"/>
    </source>
</evidence>
<gene>
    <name evidence="9" type="ORF">PDIGIT_LOCUS10927</name>
</gene>
<evidence type="ECO:0000256" key="7">
    <source>
        <dbReference type="SAM" id="Phobius"/>
    </source>
</evidence>
<dbReference type="Proteomes" id="UP001152607">
    <property type="component" value="Unassembled WGS sequence"/>
</dbReference>
<evidence type="ECO:0000256" key="2">
    <source>
        <dbReference type="ARBA" id="ARBA00022692"/>
    </source>
</evidence>
<evidence type="ECO:0000256" key="4">
    <source>
        <dbReference type="ARBA" id="ARBA00023136"/>
    </source>
</evidence>
<dbReference type="AlphaFoldDB" id="A0A9W4UMM5"/>
<keyword evidence="2 7" id="KW-0812">Transmembrane</keyword>
<feature type="transmembrane region" description="Helical" evidence="7">
    <location>
        <begin position="20"/>
        <end position="41"/>
    </location>
</feature>
<organism evidence="9 10">
    <name type="scientific">Periconia digitata</name>
    <dbReference type="NCBI Taxonomy" id="1303443"/>
    <lineage>
        <taxon>Eukaryota</taxon>
        <taxon>Fungi</taxon>
        <taxon>Dikarya</taxon>
        <taxon>Ascomycota</taxon>
        <taxon>Pezizomycotina</taxon>
        <taxon>Dothideomycetes</taxon>
        <taxon>Pleosporomycetidae</taxon>
        <taxon>Pleosporales</taxon>
        <taxon>Massarineae</taxon>
        <taxon>Periconiaceae</taxon>
        <taxon>Periconia</taxon>
    </lineage>
</organism>
<sequence>MALPPPPPGLDLTESKVSEIFGTLISMFTLATVAVALRFYARHLKGNPIWAEDWLSVVAWLASGVHCFVSVAYMVPNGTGKHVWVGPPQAVKVWASGLFISEIVYTITIACVKWSTLLFYWRIFSAKISIRMPIFLLAGMVSAWAIAVLLVTFLQCIPVHAFWQRYDPFNPLPPDQFTCGVVLRPFFQGNSIPNIITDAFIVLLPLPYVWQLQLHRAQKIAVAGIFTLGAFVTIVSIIRLVFIMRVDLLSPDITWNFNDAIIWTNVEGNTAIICSCLPALKPLLSLALKGTLSSTNGNSKPSSGPIGSNYASRAKKSVGYGEGTRTSRGPSTLHKDSRGSDDERPFVRLKETESVGTGDHELQDLERNGSVKRIMVTKQFSVHDGRA</sequence>
<feature type="transmembrane region" description="Helical" evidence="7">
    <location>
        <begin position="95"/>
        <end position="121"/>
    </location>
</feature>
<dbReference type="InterPro" id="IPR052337">
    <property type="entry name" value="SAT4-like"/>
</dbReference>
<feature type="transmembrane region" description="Helical" evidence="7">
    <location>
        <begin position="53"/>
        <end position="75"/>
    </location>
</feature>
<accession>A0A9W4UMM5</accession>
<comment type="similarity">
    <text evidence="5">Belongs to the SAT4 family.</text>
</comment>
<dbReference type="GO" id="GO:0016020">
    <property type="term" value="C:membrane"/>
    <property type="evidence" value="ECO:0007669"/>
    <property type="project" value="UniProtKB-SubCell"/>
</dbReference>
<dbReference type="Pfam" id="PF20684">
    <property type="entry name" value="Fung_rhodopsin"/>
    <property type="match status" value="1"/>
</dbReference>
<dbReference type="InterPro" id="IPR049326">
    <property type="entry name" value="Rhodopsin_dom_fungi"/>
</dbReference>
<comment type="caution">
    <text evidence="9">The sequence shown here is derived from an EMBL/GenBank/DDBJ whole genome shotgun (WGS) entry which is preliminary data.</text>
</comment>
<evidence type="ECO:0000259" key="8">
    <source>
        <dbReference type="Pfam" id="PF20684"/>
    </source>
</evidence>
<feature type="domain" description="Rhodopsin" evidence="8">
    <location>
        <begin position="37"/>
        <end position="285"/>
    </location>
</feature>
<evidence type="ECO:0000313" key="9">
    <source>
        <dbReference type="EMBL" id="CAI6337812.1"/>
    </source>
</evidence>
<keyword evidence="4 7" id="KW-0472">Membrane</keyword>
<dbReference type="OrthoDB" id="5417844at2759"/>
<name>A0A9W4UMM5_9PLEO</name>
<reference evidence="9" key="1">
    <citation type="submission" date="2023-01" db="EMBL/GenBank/DDBJ databases">
        <authorList>
            <person name="Van Ghelder C."/>
            <person name="Rancurel C."/>
        </authorList>
    </citation>
    <scope>NUCLEOTIDE SEQUENCE</scope>
    <source>
        <strain evidence="9">CNCM I-4278</strain>
    </source>
</reference>
<feature type="transmembrane region" description="Helical" evidence="7">
    <location>
        <begin position="192"/>
        <end position="210"/>
    </location>
</feature>
<evidence type="ECO:0000256" key="1">
    <source>
        <dbReference type="ARBA" id="ARBA00004141"/>
    </source>
</evidence>
<evidence type="ECO:0000256" key="6">
    <source>
        <dbReference type="SAM" id="MobiDB-lite"/>
    </source>
</evidence>
<evidence type="ECO:0000313" key="10">
    <source>
        <dbReference type="Proteomes" id="UP001152607"/>
    </source>
</evidence>
<feature type="compositionally biased region" description="Polar residues" evidence="6">
    <location>
        <begin position="296"/>
        <end position="311"/>
    </location>
</feature>
<comment type="subcellular location">
    <subcellularLocation>
        <location evidence="1">Membrane</location>
        <topology evidence="1">Multi-pass membrane protein</topology>
    </subcellularLocation>
</comment>
<protein>
    <recommendedName>
        <fullName evidence="8">Rhodopsin domain-containing protein</fullName>
    </recommendedName>
</protein>
<keyword evidence="10" id="KW-1185">Reference proteome</keyword>
<dbReference type="PANTHER" id="PTHR33048">
    <property type="entry name" value="PTH11-LIKE INTEGRAL MEMBRANE PROTEIN (AFU_ORTHOLOGUE AFUA_5G11245)"/>
    <property type="match status" value="1"/>
</dbReference>
<proteinExistence type="inferred from homology"/>